<name>A0AAU6VIE7_UNCXX</name>
<reference evidence="1" key="1">
    <citation type="submission" date="2022-03" db="EMBL/GenBank/DDBJ databases">
        <title>Sea Food Isolates.</title>
        <authorList>
            <person name="Li c."/>
        </authorList>
    </citation>
    <scope>NUCLEOTIDE SEQUENCE</scope>
    <source>
        <strain evidence="1">19MO03SA05</strain>
    </source>
</reference>
<dbReference type="AlphaFoldDB" id="A0AAU6VIE7"/>
<protein>
    <submittedName>
        <fullName evidence="1">Phage tail assembly chaperone</fullName>
    </submittedName>
</protein>
<sequence>MSKPAFATKPVTVEINGTEFTFKPTVTDANNYTNEVMPDNKVAPARTYLLRTVEPDQKEALTELLNAVPGLVVELHSTVHGASKGGITITLKN</sequence>
<gene>
    <name evidence="1" type="ORF">MRM63_13735</name>
</gene>
<proteinExistence type="predicted"/>
<dbReference type="EMBL" id="CP095351">
    <property type="protein sequence ID" value="XAG86247.1"/>
    <property type="molecule type" value="Genomic_DNA"/>
</dbReference>
<accession>A0AAU6VIE7</accession>
<dbReference type="InterPro" id="IPR024406">
    <property type="entry name" value="TAC-10"/>
</dbReference>
<dbReference type="Pfam" id="PF10963">
    <property type="entry name" value="Phage_TAC_10"/>
    <property type="match status" value="1"/>
</dbReference>
<organism evidence="1">
    <name type="scientific">bacterium 19MO03SA05</name>
    <dbReference type="NCBI Taxonomy" id="2920620"/>
    <lineage>
        <taxon>Bacteria</taxon>
    </lineage>
</organism>
<evidence type="ECO:0000313" key="1">
    <source>
        <dbReference type="EMBL" id="XAG86247.1"/>
    </source>
</evidence>